<reference evidence="3" key="2">
    <citation type="submission" date="2023-11" db="UniProtKB">
        <authorList>
            <consortium name="WormBaseParasite"/>
        </authorList>
    </citation>
    <scope>IDENTIFICATION</scope>
</reference>
<organism evidence="2 3">
    <name type="scientific">Trichobilharzia regenti</name>
    <name type="common">Nasal bird schistosome</name>
    <dbReference type="NCBI Taxonomy" id="157069"/>
    <lineage>
        <taxon>Eukaryota</taxon>
        <taxon>Metazoa</taxon>
        <taxon>Spiralia</taxon>
        <taxon>Lophotrochozoa</taxon>
        <taxon>Platyhelminthes</taxon>
        <taxon>Trematoda</taxon>
        <taxon>Digenea</taxon>
        <taxon>Strigeidida</taxon>
        <taxon>Schistosomatoidea</taxon>
        <taxon>Schistosomatidae</taxon>
        <taxon>Trichobilharzia</taxon>
    </lineage>
</organism>
<sequence>MASTYPLIIYLMLLNFLLHSVDEDVHKFVYYLSRSLCFLNACSNWIFYCASGRLFRSRIRQLIRRFLYRIQLYHSSQSSVPLPPDYTNQFKNNFALNTSTNGQSRFTSVLKCANTFRKNTEKLNCQCSSDNNNNPSITNNVLFANLGCLKKQNTDQFATKLSDVSTDCTKIEGIETFSNIRHNELRMMMEIVLILEK</sequence>
<evidence type="ECO:0008006" key="4">
    <source>
        <dbReference type="Google" id="ProtNLM"/>
    </source>
</evidence>
<keyword evidence="1" id="KW-0732">Signal</keyword>
<keyword evidence="2" id="KW-1185">Reference proteome</keyword>
<evidence type="ECO:0000313" key="3">
    <source>
        <dbReference type="WBParaSite" id="TREG1_56330.1"/>
    </source>
</evidence>
<dbReference type="AlphaFoldDB" id="A0AA85JVY4"/>
<dbReference type="SUPFAM" id="SSF81321">
    <property type="entry name" value="Family A G protein-coupled receptor-like"/>
    <property type="match status" value="1"/>
</dbReference>
<dbReference type="Gene3D" id="1.20.1070.10">
    <property type="entry name" value="Rhodopsin 7-helix transmembrane proteins"/>
    <property type="match status" value="1"/>
</dbReference>
<feature type="chain" id="PRO_5041727874" description="G_PROTEIN_RECEP_F1_2 domain-containing protein" evidence="1">
    <location>
        <begin position="24"/>
        <end position="197"/>
    </location>
</feature>
<dbReference type="WBParaSite" id="TREG1_56330.1">
    <property type="protein sequence ID" value="TREG1_56330.1"/>
    <property type="gene ID" value="TREG1_56330"/>
</dbReference>
<feature type="signal peptide" evidence="1">
    <location>
        <begin position="1"/>
        <end position="23"/>
    </location>
</feature>
<proteinExistence type="predicted"/>
<evidence type="ECO:0000256" key="1">
    <source>
        <dbReference type="SAM" id="SignalP"/>
    </source>
</evidence>
<reference evidence="2" key="1">
    <citation type="submission" date="2022-06" db="EMBL/GenBank/DDBJ databases">
        <authorList>
            <person name="Berger JAMES D."/>
            <person name="Berger JAMES D."/>
        </authorList>
    </citation>
    <scope>NUCLEOTIDE SEQUENCE [LARGE SCALE GENOMIC DNA]</scope>
</reference>
<evidence type="ECO:0000313" key="2">
    <source>
        <dbReference type="Proteomes" id="UP000050795"/>
    </source>
</evidence>
<accession>A0AA85JVY4</accession>
<protein>
    <recommendedName>
        <fullName evidence="4">G_PROTEIN_RECEP_F1_2 domain-containing protein</fullName>
    </recommendedName>
</protein>
<name>A0AA85JVY4_TRIRE</name>
<dbReference type="Proteomes" id="UP000050795">
    <property type="component" value="Unassembled WGS sequence"/>
</dbReference>